<protein>
    <submittedName>
        <fullName evidence="2">Methyltransferase type 11</fullName>
    </submittedName>
</protein>
<dbReference type="KEGG" id="ipa:Isop_1681"/>
<evidence type="ECO:0000313" key="3">
    <source>
        <dbReference type="Proteomes" id="UP000008631"/>
    </source>
</evidence>
<name>E8R0D8_ISOPI</name>
<reference key="1">
    <citation type="submission" date="2010-11" db="EMBL/GenBank/DDBJ databases">
        <title>The complete sequence of chromosome of Isophaera pallida ATCC 43644.</title>
        <authorList>
            <consortium name="US DOE Joint Genome Institute (JGI-PGF)"/>
            <person name="Lucas S."/>
            <person name="Copeland A."/>
            <person name="Lapidus A."/>
            <person name="Bruce D."/>
            <person name="Goodwin L."/>
            <person name="Pitluck S."/>
            <person name="Kyrpides N."/>
            <person name="Mavromatis K."/>
            <person name="Pagani I."/>
            <person name="Ivanova N."/>
            <person name="Saunders E."/>
            <person name="Brettin T."/>
            <person name="Detter J.C."/>
            <person name="Han C."/>
            <person name="Tapia R."/>
            <person name="Land M."/>
            <person name="Hauser L."/>
            <person name="Markowitz V."/>
            <person name="Cheng J.-F."/>
            <person name="Hugenholtz P."/>
            <person name="Woyke T."/>
            <person name="Wu D."/>
            <person name="Eisen J.A."/>
        </authorList>
    </citation>
    <scope>NUCLEOTIDE SEQUENCE</scope>
    <source>
        <strain>ATCC 43644</strain>
    </source>
</reference>
<keyword evidence="2" id="KW-0489">Methyltransferase</keyword>
<evidence type="ECO:0000313" key="2">
    <source>
        <dbReference type="EMBL" id="ADV62265.1"/>
    </source>
</evidence>
<dbReference type="GO" id="GO:0032259">
    <property type="term" value="P:methylation"/>
    <property type="evidence" value="ECO:0007669"/>
    <property type="project" value="UniProtKB-KW"/>
</dbReference>
<dbReference type="EMBL" id="CP002353">
    <property type="protein sequence ID" value="ADV62265.1"/>
    <property type="molecule type" value="Genomic_DNA"/>
</dbReference>
<evidence type="ECO:0000259" key="1">
    <source>
        <dbReference type="Pfam" id="PF08241"/>
    </source>
</evidence>
<dbReference type="InterPro" id="IPR013216">
    <property type="entry name" value="Methyltransf_11"/>
</dbReference>
<reference evidence="2 3" key="2">
    <citation type="journal article" date="2011" name="Stand. Genomic Sci.">
        <title>Complete genome sequence of Isosphaera pallida type strain (IS1B).</title>
        <authorList>
            <consortium name="US DOE Joint Genome Institute (JGI-PGF)"/>
            <person name="Goker M."/>
            <person name="Cleland D."/>
            <person name="Saunders E."/>
            <person name="Lapidus A."/>
            <person name="Nolan M."/>
            <person name="Lucas S."/>
            <person name="Hammon N."/>
            <person name="Deshpande S."/>
            <person name="Cheng J.F."/>
            <person name="Tapia R."/>
            <person name="Han C."/>
            <person name="Goodwin L."/>
            <person name="Pitluck S."/>
            <person name="Liolios K."/>
            <person name="Pagani I."/>
            <person name="Ivanova N."/>
            <person name="Mavromatis K."/>
            <person name="Pati A."/>
            <person name="Chen A."/>
            <person name="Palaniappan K."/>
            <person name="Land M."/>
            <person name="Hauser L."/>
            <person name="Chang Y.J."/>
            <person name="Jeffries C.D."/>
            <person name="Detter J.C."/>
            <person name="Beck B."/>
            <person name="Woyke T."/>
            <person name="Bristow J."/>
            <person name="Eisen J.A."/>
            <person name="Markowitz V."/>
            <person name="Hugenholtz P."/>
            <person name="Kyrpides N.C."/>
            <person name="Klenk H.P."/>
        </authorList>
    </citation>
    <scope>NUCLEOTIDE SEQUENCE [LARGE SCALE GENOMIC DNA]</scope>
    <source>
        <strain evidence="3">ATCC 43644 / DSM 9630 / IS1B</strain>
    </source>
</reference>
<dbReference type="SUPFAM" id="SSF53335">
    <property type="entry name" value="S-adenosyl-L-methionine-dependent methyltransferases"/>
    <property type="match status" value="1"/>
</dbReference>
<proteinExistence type="predicted"/>
<dbReference type="HOGENOM" id="CLU_077144_0_0_0"/>
<dbReference type="STRING" id="575540.Isop_1681"/>
<keyword evidence="3" id="KW-1185">Reference proteome</keyword>
<dbReference type="GO" id="GO:0008757">
    <property type="term" value="F:S-adenosylmethionine-dependent methyltransferase activity"/>
    <property type="evidence" value="ECO:0007669"/>
    <property type="project" value="InterPro"/>
</dbReference>
<gene>
    <name evidence="2" type="ordered locus">Isop_1681</name>
</gene>
<dbReference type="Pfam" id="PF08241">
    <property type="entry name" value="Methyltransf_11"/>
    <property type="match status" value="1"/>
</dbReference>
<dbReference type="Proteomes" id="UP000008631">
    <property type="component" value="Chromosome"/>
</dbReference>
<keyword evidence="2" id="KW-0808">Transferase</keyword>
<dbReference type="Gene3D" id="3.40.50.150">
    <property type="entry name" value="Vaccinia Virus protein VP39"/>
    <property type="match status" value="1"/>
</dbReference>
<sequence length="252" mass="28249">MAPALVRLWNLSPELTRAFVEKESGFCGVCGSNLRARRLARVILDLLAPPDPTIRCLDDWWSRADSRCWRIALFNAIPGVDWIAARHAGPHVLRCEYEPSRTDDPTIRREDLTRLNLDTGSLDMVVTSETLEHVPDLNQAWAELRRVLRPGGWHVFTVPQRPDQAKTVARARLSPSGKLEALDELALLYHPGGDWGWPVFTEFGLDLNEVLDRAGFDATLKFGPVSHRDVAQVWVAQRRADSSPVGTKSVSN</sequence>
<organism evidence="2 3">
    <name type="scientific">Isosphaera pallida (strain ATCC 43644 / DSM 9630 / IS1B)</name>
    <dbReference type="NCBI Taxonomy" id="575540"/>
    <lineage>
        <taxon>Bacteria</taxon>
        <taxon>Pseudomonadati</taxon>
        <taxon>Planctomycetota</taxon>
        <taxon>Planctomycetia</taxon>
        <taxon>Isosphaerales</taxon>
        <taxon>Isosphaeraceae</taxon>
        <taxon>Isosphaera</taxon>
    </lineage>
</organism>
<dbReference type="InParanoid" id="E8R0D8"/>
<dbReference type="eggNOG" id="COG2227">
    <property type="taxonomic scope" value="Bacteria"/>
</dbReference>
<accession>E8R0D8</accession>
<dbReference type="InterPro" id="IPR029063">
    <property type="entry name" value="SAM-dependent_MTases_sf"/>
</dbReference>
<dbReference type="AlphaFoldDB" id="E8R0D8"/>
<feature type="domain" description="Methyltransferase type 11" evidence="1">
    <location>
        <begin position="105"/>
        <end position="156"/>
    </location>
</feature>